<proteinExistence type="predicted"/>
<name>A0AAT9V7K8_9CAUD</name>
<organism evidence="1">
    <name type="scientific">Alicyclobacillus phage KKP_3916</name>
    <dbReference type="NCBI Taxonomy" id="3040651"/>
    <lineage>
        <taxon>Viruses</taxon>
        <taxon>Duplodnaviria</taxon>
        <taxon>Heunggongvirae</taxon>
        <taxon>Uroviricota</taxon>
        <taxon>Caudoviricetes</taxon>
    </lineage>
</organism>
<protein>
    <submittedName>
        <fullName evidence="1">Uncharacterized protein</fullName>
    </submittedName>
</protein>
<dbReference type="EMBL" id="OQ846916">
    <property type="protein sequence ID" value="WJJ55270.1"/>
    <property type="molecule type" value="Genomic_DNA"/>
</dbReference>
<gene>
    <name evidence="1" type="ORF">QB910_000026</name>
</gene>
<sequence>MGDFDLYRARMNVDGSDMSSSYLNETSNFLNQTFADSPSFTQIQVEGVVTDARIIRNPENPHAKRVLFRPNTVVYEGQYVTYNNDTWLIQHFQPHPVFPKGDILQCNESLRWIDAAGVSHIVPCVFISLHRMVTVTQDTQMETFKFQMRVLVKYTDETQSIQVSQRFILGNQAYIVAGIDSVSEIYDGHGTLDISIETTDWLSSDDKVNGIADNSRLWTQNTGVQNGGGSSLW</sequence>
<accession>A0AAT9V7K8</accession>
<evidence type="ECO:0000313" key="1">
    <source>
        <dbReference type="EMBL" id="WJJ55270.1"/>
    </source>
</evidence>
<reference evidence="1" key="1">
    <citation type="submission" date="2023-04" db="EMBL/GenBank/DDBJ databases">
        <title>Characterization and genome study of newly isolated Alicyclobacillus-specific phaga.</title>
        <authorList>
            <person name="Shymialevich D."/>
            <person name="Wojcicki M."/>
            <person name="Srednicka P."/>
            <person name="Swider O."/>
        </authorList>
    </citation>
    <scope>NUCLEOTIDE SEQUENCE</scope>
</reference>